<feature type="domain" description="Transposase IS110-like N-terminal" evidence="1">
    <location>
        <begin position="13"/>
        <end position="168"/>
    </location>
</feature>
<dbReference type="GO" id="GO:0004803">
    <property type="term" value="F:transposase activity"/>
    <property type="evidence" value="ECO:0007669"/>
    <property type="project" value="InterPro"/>
</dbReference>
<sequence length="420" mass="48781">MEAISESYFKAFVGLDWADKKHDACIQRAGFSEREFACIPHRVDKIEEWALSLYQRFGGPVAIIVELTRGPVVYALQKYDFIEIVPVNPSTLARYRKLLHPSGAKDDPSDAELALDLVLKHPERFQTLKAQGPQLRELQLLVEHRRQLVADKVRLTNRLNAALKQYYPQCLDWFQRLDTVLFCSFLQRWPSLEKVQSADTKTLKKFFQEHRANRKEVQEQRLRGIRSARPLTVDKPLISAYARKVQVLAEQLEVSLRAIKQYDTEIESLAVGHPDYELFENLPGAGAALAPRLLVAFGEQRDRFQSADEIQMYVGVAPVTERSGQKKWVHWRTQCPRFLRQTFIEWASHSICYSYWAEVYYRQQREKGKGHQAAVRSLAYKWIRVLYRCWQSNTAYDESRYLKALNRRGSTLISGVAQNT</sequence>
<name>A0A6C0U2P3_9GAMM</name>
<dbReference type="KEGG" id="kim:G3T16_12405"/>
<dbReference type="RefSeq" id="WP_163495529.1">
    <property type="nucleotide sequence ID" value="NZ_CP048711.1"/>
</dbReference>
<evidence type="ECO:0000259" key="1">
    <source>
        <dbReference type="Pfam" id="PF01548"/>
    </source>
</evidence>
<dbReference type="GO" id="GO:0003677">
    <property type="term" value="F:DNA binding"/>
    <property type="evidence" value="ECO:0007669"/>
    <property type="project" value="InterPro"/>
</dbReference>
<dbReference type="NCBIfam" id="NF033542">
    <property type="entry name" value="transpos_IS110"/>
    <property type="match status" value="1"/>
</dbReference>
<organism evidence="3 4">
    <name type="scientific">Kineobactrum salinum</name>
    <dbReference type="NCBI Taxonomy" id="2708301"/>
    <lineage>
        <taxon>Bacteria</taxon>
        <taxon>Pseudomonadati</taxon>
        <taxon>Pseudomonadota</taxon>
        <taxon>Gammaproteobacteria</taxon>
        <taxon>Cellvibrionales</taxon>
        <taxon>Halieaceae</taxon>
        <taxon>Kineobactrum</taxon>
    </lineage>
</organism>
<dbReference type="InterPro" id="IPR003346">
    <property type="entry name" value="Transposase_20"/>
</dbReference>
<dbReference type="AlphaFoldDB" id="A0A6C0U2P3"/>
<dbReference type="GO" id="GO:0006313">
    <property type="term" value="P:DNA transposition"/>
    <property type="evidence" value="ECO:0007669"/>
    <property type="project" value="InterPro"/>
</dbReference>
<gene>
    <name evidence="3" type="ORF">G3T16_12405</name>
</gene>
<evidence type="ECO:0000259" key="2">
    <source>
        <dbReference type="Pfam" id="PF02371"/>
    </source>
</evidence>
<dbReference type="PANTHER" id="PTHR33055">
    <property type="entry name" value="TRANSPOSASE FOR INSERTION SEQUENCE ELEMENT IS1111A"/>
    <property type="match status" value="1"/>
</dbReference>
<dbReference type="InterPro" id="IPR047650">
    <property type="entry name" value="Transpos_IS110"/>
</dbReference>
<keyword evidence="4" id="KW-1185">Reference proteome</keyword>
<evidence type="ECO:0000313" key="3">
    <source>
        <dbReference type="EMBL" id="QIB66093.1"/>
    </source>
</evidence>
<accession>A0A6C0U2P3</accession>
<dbReference type="PANTHER" id="PTHR33055:SF3">
    <property type="entry name" value="PUTATIVE TRANSPOSASE FOR IS117-RELATED"/>
    <property type="match status" value="1"/>
</dbReference>
<dbReference type="EMBL" id="CP048711">
    <property type="protein sequence ID" value="QIB66093.1"/>
    <property type="molecule type" value="Genomic_DNA"/>
</dbReference>
<dbReference type="InterPro" id="IPR002525">
    <property type="entry name" value="Transp_IS110-like_N"/>
</dbReference>
<reference evidence="3 4" key="1">
    <citation type="submission" date="2020-02" db="EMBL/GenBank/DDBJ databases">
        <title>Genome sequencing for Kineobactrum sp. M2.</title>
        <authorList>
            <person name="Park S.-J."/>
        </authorList>
    </citation>
    <scope>NUCLEOTIDE SEQUENCE [LARGE SCALE GENOMIC DNA]</scope>
    <source>
        <strain evidence="3 4">M2</strain>
    </source>
</reference>
<dbReference type="Pfam" id="PF02371">
    <property type="entry name" value="Transposase_20"/>
    <property type="match status" value="1"/>
</dbReference>
<protein>
    <submittedName>
        <fullName evidence="3">IS110 family transposase</fullName>
    </submittedName>
</protein>
<feature type="domain" description="Transposase IS116/IS110/IS902 C-terminal" evidence="2">
    <location>
        <begin position="277"/>
        <end position="361"/>
    </location>
</feature>
<evidence type="ECO:0000313" key="4">
    <source>
        <dbReference type="Proteomes" id="UP000477680"/>
    </source>
</evidence>
<proteinExistence type="predicted"/>
<dbReference type="Pfam" id="PF01548">
    <property type="entry name" value="DEDD_Tnp_IS110"/>
    <property type="match status" value="1"/>
</dbReference>
<dbReference type="Proteomes" id="UP000477680">
    <property type="component" value="Chromosome"/>
</dbReference>